<feature type="active site" evidence="9">
    <location>
        <position position="268"/>
    </location>
</feature>
<dbReference type="Pfam" id="PF02899">
    <property type="entry name" value="Phage_int_SAM_1"/>
    <property type="match status" value="1"/>
</dbReference>
<keyword evidence="13" id="KW-1185">Reference proteome</keyword>
<dbReference type="InterPro" id="IPR011010">
    <property type="entry name" value="DNA_brk_join_enz"/>
</dbReference>
<evidence type="ECO:0000256" key="2">
    <source>
        <dbReference type="ARBA" id="ARBA00022490"/>
    </source>
</evidence>
<feature type="active site" evidence="9">
    <location>
        <position position="198"/>
    </location>
</feature>
<evidence type="ECO:0000313" key="12">
    <source>
        <dbReference type="EMBL" id="QTE30555.1"/>
    </source>
</evidence>
<dbReference type="InterPro" id="IPR013762">
    <property type="entry name" value="Integrase-like_cat_sf"/>
</dbReference>
<dbReference type="InterPro" id="IPR004107">
    <property type="entry name" value="Integrase_SAM-like_N"/>
</dbReference>
<dbReference type="PANTHER" id="PTHR30349">
    <property type="entry name" value="PHAGE INTEGRASE-RELATED"/>
    <property type="match status" value="1"/>
</dbReference>
<keyword evidence="3 9" id="KW-0132">Cell division</keyword>
<dbReference type="GO" id="GO:0003677">
    <property type="term" value="F:DNA binding"/>
    <property type="evidence" value="ECO:0007669"/>
    <property type="project" value="UniProtKB-UniRule"/>
</dbReference>
<name>A0A8A4ZH13_9MICO</name>
<dbReference type="GO" id="GO:0006313">
    <property type="term" value="P:DNA transposition"/>
    <property type="evidence" value="ECO:0007669"/>
    <property type="project" value="UniProtKB-UniRule"/>
</dbReference>
<sequence>MQPAPTAADAPRDVAGAAPATGPVDAQLLAQFAVHLSAQRGLSAHTVRAYAGDLEHLSAFAAAAGRRALDEIDLGVLRAWLAAMAAESLSRATLARRGAAARTFFAWAQRTGRLAVDPALRLASARASLTLPTVLGVEAAAQLLDVARTRADDDDPIHLRDWAALELLYATGARVGEIAGADVDDVDLDQRLIRLVGKGDKERMVPFGVPAARATTQWLDRGRPRLVVAGSGPALLLGRRGHRADQRQLREVSHQVAALAGVDDVAPHALRHSAATHLLAGGSDLRSVQEVLGHATLATTQRYTHVSAERLRTSFQQAHPRA</sequence>
<feature type="domain" description="Tyr recombinase" evidence="10">
    <location>
        <begin position="130"/>
        <end position="316"/>
    </location>
</feature>
<feature type="active site" evidence="9">
    <location>
        <position position="271"/>
    </location>
</feature>
<evidence type="ECO:0000256" key="3">
    <source>
        <dbReference type="ARBA" id="ARBA00022618"/>
    </source>
</evidence>
<dbReference type="Gene3D" id="1.10.443.10">
    <property type="entry name" value="Intergrase catalytic core"/>
    <property type="match status" value="1"/>
</dbReference>
<keyword evidence="2 9" id="KW-0963">Cytoplasm</keyword>
<dbReference type="InterPro" id="IPR050090">
    <property type="entry name" value="Tyrosine_recombinase_XerCD"/>
</dbReference>
<dbReference type="AlphaFoldDB" id="A0A8A4ZH13"/>
<feature type="active site" description="O-(3'-phospho-DNA)-tyrosine intermediate" evidence="9">
    <location>
        <position position="303"/>
    </location>
</feature>
<dbReference type="SUPFAM" id="SSF56349">
    <property type="entry name" value="DNA breaking-rejoining enzymes"/>
    <property type="match status" value="1"/>
</dbReference>
<evidence type="ECO:0000259" key="10">
    <source>
        <dbReference type="PROSITE" id="PS51898"/>
    </source>
</evidence>
<dbReference type="CDD" id="cd00798">
    <property type="entry name" value="INT_XerDC_C"/>
    <property type="match status" value="1"/>
</dbReference>
<evidence type="ECO:0000256" key="8">
    <source>
        <dbReference type="ARBA" id="ARBA00023306"/>
    </source>
</evidence>
<organism evidence="12 13">
    <name type="scientific">Pengzhenrongella sicca</name>
    <dbReference type="NCBI Taxonomy" id="2819238"/>
    <lineage>
        <taxon>Bacteria</taxon>
        <taxon>Bacillati</taxon>
        <taxon>Actinomycetota</taxon>
        <taxon>Actinomycetes</taxon>
        <taxon>Micrococcales</taxon>
        <taxon>Pengzhenrongella</taxon>
    </lineage>
</organism>
<reference evidence="12" key="1">
    <citation type="submission" date="2021-03" db="EMBL/GenBank/DDBJ databases">
        <title>Pengzhenrongella sicca gen. nov., sp. nov., a new member of suborder Micrococcineae isolated from High-Arctic tundra soil.</title>
        <authorList>
            <person name="Peng F."/>
        </authorList>
    </citation>
    <scope>NUCLEOTIDE SEQUENCE</scope>
    <source>
        <strain evidence="12">LRZ-2</strain>
    </source>
</reference>
<dbReference type="GO" id="GO:0005737">
    <property type="term" value="C:cytoplasm"/>
    <property type="evidence" value="ECO:0007669"/>
    <property type="project" value="UniProtKB-SubCell"/>
</dbReference>
<dbReference type="InterPro" id="IPR023009">
    <property type="entry name" value="Tyrosine_recombinase_XerC/XerD"/>
</dbReference>
<dbReference type="GO" id="GO:0007059">
    <property type="term" value="P:chromosome segregation"/>
    <property type="evidence" value="ECO:0007669"/>
    <property type="project" value="UniProtKB-UniRule"/>
</dbReference>
<evidence type="ECO:0000256" key="7">
    <source>
        <dbReference type="ARBA" id="ARBA00023172"/>
    </source>
</evidence>
<dbReference type="Gene3D" id="1.10.150.130">
    <property type="match status" value="1"/>
</dbReference>
<feature type="active site" evidence="9">
    <location>
        <position position="294"/>
    </location>
</feature>
<keyword evidence="8 9" id="KW-0131">Cell cycle</keyword>
<feature type="domain" description="Core-binding (CB)" evidence="11">
    <location>
        <begin position="23"/>
        <end position="109"/>
    </location>
</feature>
<proteinExistence type="inferred from homology"/>
<keyword evidence="5 9" id="KW-0229">DNA integration</keyword>
<comment type="subunit">
    <text evidence="9">Forms a cyclic heterotetrameric complex composed of two molecules of XerC and two molecules of XerD.</text>
</comment>
<feature type="active site" evidence="9">
    <location>
        <position position="174"/>
    </location>
</feature>
<gene>
    <name evidence="9" type="primary">xerC</name>
    <name evidence="12" type="ORF">J4E96_06150</name>
</gene>
<keyword evidence="7 9" id="KW-0233">DNA recombination</keyword>
<evidence type="ECO:0000256" key="6">
    <source>
        <dbReference type="ARBA" id="ARBA00023125"/>
    </source>
</evidence>
<dbReference type="InterPro" id="IPR010998">
    <property type="entry name" value="Integrase_recombinase_N"/>
</dbReference>
<dbReference type="PANTHER" id="PTHR30349:SF77">
    <property type="entry name" value="TYROSINE RECOMBINASE XERC"/>
    <property type="match status" value="1"/>
</dbReference>
<comment type="function">
    <text evidence="9">Site-specific tyrosine recombinase, which acts by catalyzing the cutting and rejoining of the recombining DNA molecules. The XerC-XerD complex is essential to convert dimers of the bacterial chromosome into monomers to permit their segregation at cell division. It also contributes to the segregational stability of plasmids.</text>
</comment>
<keyword evidence="6 9" id="KW-0238">DNA-binding</keyword>
<dbReference type="GO" id="GO:0009037">
    <property type="term" value="F:tyrosine-based site-specific recombinase activity"/>
    <property type="evidence" value="ECO:0007669"/>
    <property type="project" value="UniProtKB-UniRule"/>
</dbReference>
<dbReference type="EMBL" id="CP071868">
    <property type="protein sequence ID" value="QTE30555.1"/>
    <property type="molecule type" value="Genomic_DNA"/>
</dbReference>
<dbReference type="InterPro" id="IPR002104">
    <property type="entry name" value="Integrase_catalytic"/>
</dbReference>
<keyword evidence="4 9" id="KW-0159">Chromosome partition</keyword>
<dbReference type="KEGG" id="psic:J4E96_06150"/>
<comment type="similarity">
    <text evidence="9">Belongs to the 'phage' integrase family. XerC subfamily.</text>
</comment>
<evidence type="ECO:0000256" key="9">
    <source>
        <dbReference type="HAMAP-Rule" id="MF_01808"/>
    </source>
</evidence>
<evidence type="ECO:0000313" key="13">
    <source>
        <dbReference type="Proteomes" id="UP000663937"/>
    </source>
</evidence>
<dbReference type="PROSITE" id="PS51898">
    <property type="entry name" value="TYR_RECOMBINASE"/>
    <property type="match status" value="1"/>
</dbReference>
<evidence type="ECO:0000256" key="1">
    <source>
        <dbReference type="ARBA" id="ARBA00004496"/>
    </source>
</evidence>
<evidence type="ECO:0000256" key="5">
    <source>
        <dbReference type="ARBA" id="ARBA00022908"/>
    </source>
</evidence>
<dbReference type="GO" id="GO:0051301">
    <property type="term" value="P:cell division"/>
    <property type="evidence" value="ECO:0007669"/>
    <property type="project" value="UniProtKB-KW"/>
</dbReference>
<dbReference type="HAMAP" id="MF_01808">
    <property type="entry name" value="Recomb_XerC_XerD"/>
    <property type="match status" value="1"/>
</dbReference>
<evidence type="ECO:0000256" key="4">
    <source>
        <dbReference type="ARBA" id="ARBA00022829"/>
    </source>
</evidence>
<comment type="subcellular location">
    <subcellularLocation>
        <location evidence="1 9">Cytoplasm</location>
    </subcellularLocation>
</comment>
<dbReference type="PROSITE" id="PS51900">
    <property type="entry name" value="CB"/>
    <property type="match status" value="1"/>
</dbReference>
<dbReference type="InterPro" id="IPR044068">
    <property type="entry name" value="CB"/>
</dbReference>
<dbReference type="RefSeq" id="WP_227424896.1">
    <property type="nucleotide sequence ID" value="NZ_CP071868.1"/>
</dbReference>
<evidence type="ECO:0000259" key="11">
    <source>
        <dbReference type="PROSITE" id="PS51900"/>
    </source>
</evidence>
<dbReference type="Pfam" id="PF00589">
    <property type="entry name" value="Phage_integrase"/>
    <property type="match status" value="1"/>
</dbReference>
<accession>A0A8A4ZH13</accession>
<protein>
    <recommendedName>
        <fullName evidence="9">Tyrosine recombinase XerC</fullName>
    </recommendedName>
</protein>
<dbReference type="Proteomes" id="UP000663937">
    <property type="component" value="Chromosome"/>
</dbReference>